<sequence>MLVIVDFLKLNKKPFLYFQKLSKLVYDRQLVDINNLISGEIMKQWTKTMIWAFFILYILTGCASKELREFKNDKDNQREIAEEIVRIGKEKYNIELTIDPDELEYNFNMGFPSIREDSLLMPVKTTGEPVYSFDAKIELDNQGDDPIKIKDFDLERSYDGLDGLGEYLIHHIYIERYAETLTELVAYDDRITITNIDINALTSYHFDDQKEKERLIKKIIEDYNSGHFTNPEMFDILYDRYVPKWDSAKQEAYLPSIRISITGTLYEGEKFDKVTMKKASAFLKNKIIQNKKFPPAQYFIHASNTLENTAEEENYLILVRKTE</sequence>
<comment type="caution">
    <text evidence="1">The sequence shown here is derived from an EMBL/GenBank/DDBJ whole genome shotgun (WGS) entry which is preliminary data.</text>
</comment>
<keyword evidence="2" id="KW-1185">Reference proteome</keyword>
<evidence type="ECO:0000313" key="1">
    <source>
        <dbReference type="EMBL" id="RBO95173.1"/>
    </source>
</evidence>
<proteinExistence type="predicted"/>
<reference evidence="1 2" key="1">
    <citation type="submission" date="2018-06" db="EMBL/GenBank/DDBJ databases">
        <title>Genomic Encyclopedia of Type Strains, Phase IV (KMG-IV): sequencing the most valuable type-strain genomes for metagenomic binning, comparative biology and taxonomic classification.</title>
        <authorList>
            <person name="Goeker M."/>
        </authorList>
    </citation>
    <scope>NUCLEOTIDE SEQUENCE [LARGE SCALE GENOMIC DNA]</scope>
    <source>
        <strain evidence="1 2">DSM 15140</strain>
    </source>
</reference>
<dbReference type="EMBL" id="QNRI01000009">
    <property type="protein sequence ID" value="RBO95173.1"/>
    <property type="molecule type" value="Genomic_DNA"/>
</dbReference>
<protein>
    <submittedName>
        <fullName evidence="1">Uncharacterized protein</fullName>
    </submittedName>
</protein>
<dbReference type="AlphaFoldDB" id="A0A366DYK8"/>
<organism evidence="1 2">
    <name type="scientific">Paraliobacillus ryukyuensis</name>
    <dbReference type="NCBI Taxonomy" id="200904"/>
    <lineage>
        <taxon>Bacteria</taxon>
        <taxon>Bacillati</taxon>
        <taxon>Bacillota</taxon>
        <taxon>Bacilli</taxon>
        <taxon>Bacillales</taxon>
        <taxon>Bacillaceae</taxon>
        <taxon>Paraliobacillus</taxon>
    </lineage>
</organism>
<accession>A0A366DYK8</accession>
<gene>
    <name evidence="1" type="ORF">DES48_1099</name>
</gene>
<evidence type="ECO:0000313" key="2">
    <source>
        <dbReference type="Proteomes" id="UP000252254"/>
    </source>
</evidence>
<name>A0A366DYK8_9BACI</name>
<dbReference type="Proteomes" id="UP000252254">
    <property type="component" value="Unassembled WGS sequence"/>
</dbReference>